<dbReference type="SUPFAM" id="SSF63380">
    <property type="entry name" value="Riboflavin synthase domain-like"/>
    <property type="match status" value="1"/>
</dbReference>
<protein>
    <recommendedName>
        <fullName evidence="2">ferredoxin--NADP(+) reductase</fullName>
        <ecNumber evidence="2">1.18.1.2</ecNumber>
    </recommendedName>
</protein>
<dbReference type="EMBL" id="JACJUU010000001">
    <property type="protein sequence ID" value="MBC2768694.1"/>
    <property type="molecule type" value="Genomic_DNA"/>
</dbReference>
<dbReference type="CDD" id="cd06195">
    <property type="entry name" value="FNR1"/>
    <property type="match status" value="1"/>
</dbReference>
<dbReference type="PANTHER" id="PTHR47878">
    <property type="entry name" value="OXIDOREDUCTASE FAD/NAD(P)-BINDING DOMAIN PROTEIN"/>
    <property type="match status" value="1"/>
</dbReference>
<dbReference type="GO" id="GO:0034599">
    <property type="term" value="P:cellular response to oxidative stress"/>
    <property type="evidence" value="ECO:0007669"/>
    <property type="project" value="TreeGrafter"/>
</dbReference>
<evidence type="ECO:0000256" key="3">
    <source>
        <dbReference type="ARBA" id="ARBA00022741"/>
    </source>
</evidence>
<comment type="caution">
    <text evidence="6">The sequence shown here is derived from an EMBL/GenBank/DDBJ whole genome shotgun (WGS) entry which is preliminary data.</text>
</comment>
<dbReference type="InterPro" id="IPR033892">
    <property type="entry name" value="FNR_bac"/>
</dbReference>
<dbReference type="GO" id="GO:0042167">
    <property type="term" value="P:heme catabolic process"/>
    <property type="evidence" value="ECO:0007669"/>
    <property type="project" value="TreeGrafter"/>
</dbReference>
<gene>
    <name evidence="6" type="ORF">GTU67_02045</name>
</gene>
<evidence type="ECO:0000256" key="4">
    <source>
        <dbReference type="ARBA" id="ARBA00047776"/>
    </source>
</evidence>
<dbReference type="Pfam" id="PF00175">
    <property type="entry name" value="NAD_binding_1"/>
    <property type="match status" value="1"/>
</dbReference>
<dbReference type="Proteomes" id="UP000545386">
    <property type="component" value="Unassembled WGS sequence"/>
</dbReference>
<dbReference type="PRINTS" id="PR00410">
    <property type="entry name" value="PHEHYDRXLASE"/>
</dbReference>
<dbReference type="Gene3D" id="2.40.30.10">
    <property type="entry name" value="Translation factors"/>
    <property type="match status" value="1"/>
</dbReference>
<dbReference type="Gene3D" id="3.40.50.80">
    <property type="entry name" value="Nucleotide-binding domain of ferredoxin-NADP reductase (FNR) module"/>
    <property type="match status" value="1"/>
</dbReference>
<evidence type="ECO:0000313" key="7">
    <source>
        <dbReference type="Proteomes" id="UP000545386"/>
    </source>
</evidence>
<sequence length="261" mass="28317">MTDSKYAKATVLGLREWVPGKLLSFTVSRPEGFSFKAGQFARLGLPPAGQPDAEPSVWRAYSLVNGPDQSPLEFYSIVVPGGEFSPRLAELAPGDTLYLDRTLFGFLTIDRFEPGGTLWLIATGTGLSAYLSMLNDPATWAAFEHIILVHGVRTCPELAYGDEIAHWQSRAGTAPFKARFTYLPIPTQDTLPGTPQARVTPLIDNGQLETLAGVKLDPATHKIMLCGNPAMVTDARALLKDKGFAVGRRGVPGNLAVENYW</sequence>
<dbReference type="GO" id="GO:0004324">
    <property type="term" value="F:ferredoxin-NADP+ reductase activity"/>
    <property type="evidence" value="ECO:0007669"/>
    <property type="project" value="UniProtKB-EC"/>
</dbReference>
<keyword evidence="3" id="KW-0547">Nucleotide-binding</keyword>
<comment type="catalytic activity">
    <reaction evidence="4">
        <text>2 reduced [2Fe-2S]-[ferredoxin] + NADP(+) + H(+) = 2 oxidized [2Fe-2S]-[ferredoxin] + NADPH</text>
        <dbReference type="Rhea" id="RHEA:20125"/>
        <dbReference type="Rhea" id="RHEA-COMP:10000"/>
        <dbReference type="Rhea" id="RHEA-COMP:10001"/>
        <dbReference type="ChEBI" id="CHEBI:15378"/>
        <dbReference type="ChEBI" id="CHEBI:33737"/>
        <dbReference type="ChEBI" id="CHEBI:33738"/>
        <dbReference type="ChEBI" id="CHEBI:57783"/>
        <dbReference type="ChEBI" id="CHEBI:58349"/>
        <dbReference type="EC" id="1.18.1.2"/>
    </reaction>
</comment>
<dbReference type="PROSITE" id="PS51384">
    <property type="entry name" value="FAD_FR"/>
    <property type="match status" value="1"/>
</dbReference>
<dbReference type="AlphaFoldDB" id="A0A842HL87"/>
<dbReference type="SUPFAM" id="SSF52343">
    <property type="entry name" value="Ferredoxin reductase-like, C-terminal NADP-linked domain"/>
    <property type="match status" value="1"/>
</dbReference>
<comment type="similarity">
    <text evidence="1">Belongs to the ferredoxin--NADP reductase type 1 family.</text>
</comment>
<dbReference type="RefSeq" id="WP_185778515.1">
    <property type="nucleotide sequence ID" value="NZ_JACJUU010000001.1"/>
</dbReference>
<reference evidence="6 7" key="1">
    <citation type="submission" date="2020-08" db="EMBL/GenBank/DDBJ databases">
        <title>Paraeoetvoesia sp. YC-7-48 draft genome sequence.</title>
        <authorList>
            <person name="Yao L."/>
        </authorList>
    </citation>
    <scope>NUCLEOTIDE SEQUENCE [LARGE SCALE GENOMIC DNA]</scope>
    <source>
        <strain evidence="7">YC-7-48</strain>
    </source>
</reference>
<evidence type="ECO:0000313" key="6">
    <source>
        <dbReference type="EMBL" id="MBC2768694.1"/>
    </source>
</evidence>
<dbReference type="GO" id="GO:0000166">
    <property type="term" value="F:nucleotide binding"/>
    <property type="evidence" value="ECO:0007669"/>
    <property type="project" value="UniProtKB-KW"/>
</dbReference>
<dbReference type="EC" id="1.18.1.2" evidence="2"/>
<feature type="domain" description="FAD-binding FR-type" evidence="5">
    <location>
        <begin position="4"/>
        <end position="121"/>
    </location>
</feature>
<evidence type="ECO:0000259" key="5">
    <source>
        <dbReference type="PROSITE" id="PS51384"/>
    </source>
</evidence>
<dbReference type="InterPro" id="IPR051930">
    <property type="entry name" value="FNR_type-1"/>
</dbReference>
<dbReference type="InterPro" id="IPR039261">
    <property type="entry name" value="FNR_nucleotide-bd"/>
</dbReference>
<dbReference type="InterPro" id="IPR017927">
    <property type="entry name" value="FAD-bd_FR_type"/>
</dbReference>
<proteinExistence type="inferred from homology"/>
<evidence type="ECO:0000256" key="1">
    <source>
        <dbReference type="ARBA" id="ARBA00008312"/>
    </source>
</evidence>
<evidence type="ECO:0000256" key="2">
    <source>
        <dbReference type="ARBA" id="ARBA00013223"/>
    </source>
</evidence>
<dbReference type="PANTHER" id="PTHR47878:SF2">
    <property type="entry name" value="OXIDOREDUCTASE FAD_NAD(P)-BINDING DOMAIN PROTEIN"/>
    <property type="match status" value="1"/>
</dbReference>
<organism evidence="6 7">
    <name type="scientific">Pusillimonas minor</name>
    <dbReference type="NCBI Taxonomy" id="2697024"/>
    <lineage>
        <taxon>Bacteria</taxon>
        <taxon>Pseudomonadati</taxon>
        <taxon>Pseudomonadota</taxon>
        <taxon>Betaproteobacteria</taxon>
        <taxon>Burkholderiales</taxon>
        <taxon>Alcaligenaceae</taxon>
        <taxon>Pusillimonas</taxon>
    </lineage>
</organism>
<accession>A0A842HL87</accession>
<keyword evidence="7" id="KW-1185">Reference proteome</keyword>
<dbReference type="InterPro" id="IPR001433">
    <property type="entry name" value="OxRdtase_FAD/NAD-bd"/>
</dbReference>
<name>A0A842HL87_9BURK</name>
<dbReference type="InterPro" id="IPR017938">
    <property type="entry name" value="Riboflavin_synthase-like_b-brl"/>
</dbReference>